<feature type="chain" id="PRO_5003984415" description="Polymer-forming cytoskeletal protein" evidence="1">
    <location>
        <begin position="22"/>
        <end position="184"/>
    </location>
</feature>
<reference evidence="2 3" key="1">
    <citation type="journal article" date="2013" name="Genome Announc.">
        <title>Complete genome sequence of Myxococcus stipitatus strain DSM 14675, a fruiting myxobacterium.</title>
        <authorList>
            <person name="Huntley S."/>
            <person name="Kneip S."/>
            <person name="Treuner-Lange A."/>
            <person name="Sogaard-Andersen L."/>
        </authorList>
    </citation>
    <scope>NUCLEOTIDE SEQUENCE [LARGE SCALE GENOMIC DNA]</scope>
    <source>
        <strain evidence="3">DSM 14675 / JCM 12634 / Mx s8</strain>
    </source>
</reference>
<proteinExistence type="predicted"/>
<dbReference type="EMBL" id="CP004025">
    <property type="protein sequence ID" value="AGC45254.1"/>
    <property type="molecule type" value="Genomic_DNA"/>
</dbReference>
<gene>
    <name evidence="2" type="ordered locus">MYSTI_03948</name>
</gene>
<dbReference type="eggNOG" id="COG1044">
    <property type="taxonomic scope" value="Bacteria"/>
</dbReference>
<dbReference type="HOGENOM" id="CLU_1516317_0_0_7"/>
<evidence type="ECO:0000313" key="2">
    <source>
        <dbReference type="EMBL" id="AGC45254.1"/>
    </source>
</evidence>
<protein>
    <recommendedName>
        <fullName evidence="4">Polymer-forming cytoskeletal protein</fullName>
    </recommendedName>
</protein>
<keyword evidence="1" id="KW-0732">Signal</keyword>
<dbReference type="AlphaFoldDB" id="L7UFM6"/>
<dbReference type="OrthoDB" id="5382758at2"/>
<dbReference type="InterPro" id="IPR012332">
    <property type="entry name" value="Autotransporter_pectin_lyase_C"/>
</dbReference>
<dbReference type="SUPFAM" id="SSF51161">
    <property type="entry name" value="Trimeric LpxA-like enzymes"/>
    <property type="match status" value="1"/>
</dbReference>
<evidence type="ECO:0000313" key="3">
    <source>
        <dbReference type="Proteomes" id="UP000011131"/>
    </source>
</evidence>
<evidence type="ECO:0000256" key="1">
    <source>
        <dbReference type="SAM" id="SignalP"/>
    </source>
</evidence>
<dbReference type="Proteomes" id="UP000011131">
    <property type="component" value="Chromosome"/>
</dbReference>
<dbReference type="STRING" id="1278073.MYSTI_03948"/>
<accession>L7UFM6</accession>
<dbReference type="RefSeq" id="WP_015349514.1">
    <property type="nucleotide sequence ID" value="NC_020126.1"/>
</dbReference>
<sequence length="184" mass="18968">MRSPLLPTLALVSSLAFPAFAADDAAKKTSNLKVKVVCAQDSKDGSRAVQGTDLVIEAGDKVKDAVAIDGNVIVRKGASVDDAVAIHGRVIVEPGALVKGDAVSMGGEVRVQKGARVEGSALALGGKLNVDKDATIEGDKVSLSFEIGGKDLVKGLIEEALDDESGCHIIDNDEDDSDDSDKDV</sequence>
<name>L7UFM6_MYXSD</name>
<evidence type="ECO:0008006" key="4">
    <source>
        <dbReference type="Google" id="ProtNLM"/>
    </source>
</evidence>
<dbReference type="InterPro" id="IPR011004">
    <property type="entry name" value="Trimer_LpxA-like_sf"/>
</dbReference>
<dbReference type="PATRIC" id="fig|1278073.3.peg.4022"/>
<feature type="signal peptide" evidence="1">
    <location>
        <begin position="1"/>
        <end position="21"/>
    </location>
</feature>
<dbReference type="KEGG" id="msd:MYSTI_03948"/>
<organism evidence="2 3">
    <name type="scientific">Myxococcus stipitatus (strain DSM 14675 / JCM 12634 / Mx s8)</name>
    <dbReference type="NCBI Taxonomy" id="1278073"/>
    <lineage>
        <taxon>Bacteria</taxon>
        <taxon>Pseudomonadati</taxon>
        <taxon>Myxococcota</taxon>
        <taxon>Myxococcia</taxon>
        <taxon>Myxococcales</taxon>
        <taxon>Cystobacterineae</taxon>
        <taxon>Myxococcaceae</taxon>
        <taxon>Myxococcus</taxon>
    </lineage>
</organism>
<dbReference type="Gene3D" id="2.160.20.20">
    <property type="match status" value="1"/>
</dbReference>
<keyword evidence="3" id="KW-1185">Reference proteome</keyword>